<dbReference type="EMBL" id="ABED02000029">
    <property type="protein sequence ID" value="EDP20500.1"/>
    <property type="molecule type" value="Genomic_DNA"/>
</dbReference>
<dbReference type="InterPro" id="IPR036388">
    <property type="entry name" value="WH-like_DNA-bd_sf"/>
</dbReference>
<dbReference type="Gene3D" id="1.10.10.10">
    <property type="entry name" value="Winged helix-like DNA-binding domain superfamily/Winged helix DNA-binding domain"/>
    <property type="match status" value="1"/>
</dbReference>
<organism evidence="1 2">
    <name type="scientific">Faecalibacterium prausnitzii M21/2</name>
    <dbReference type="NCBI Taxonomy" id="411485"/>
    <lineage>
        <taxon>Bacteria</taxon>
        <taxon>Bacillati</taxon>
        <taxon>Bacillota</taxon>
        <taxon>Clostridia</taxon>
        <taxon>Eubacteriales</taxon>
        <taxon>Oscillospiraceae</taxon>
        <taxon>Faecalibacterium</taxon>
    </lineage>
</organism>
<dbReference type="HOGENOM" id="CLU_089592_2_0_9"/>
<reference evidence="1 2" key="1">
    <citation type="submission" date="2007-09" db="EMBL/GenBank/DDBJ databases">
        <title>Draft genome sequence of Faecalibacterium prausnitzii M21/2.</title>
        <authorList>
            <person name="Sudarsanam P."/>
            <person name="Ley R."/>
            <person name="Guruge J."/>
            <person name="Turnbaugh P.J."/>
            <person name="Mahowald M."/>
            <person name="Liep D."/>
            <person name="Gordon J."/>
        </authorList>
    </citation>
    <scope>NUCLEOTIDE SEQUENCE [LARGE SCALE GENOMIC DNA]</scope>
    <source>
        <strain evidence="1 2">M21/2</strain>
    </source>
</reference>
<evidence type="ECO:0000313" key="1">
    <source>
        <dbReference type="EMBL" id="EDP20500.1"/>
    </source>
</evidence>
<dbReference type="InterPro" id="IPR014284">
    <property type="entry name" value="RNA_pol_sigma-70_dom"/>
</dbReference>
<evidence type="ECO:0000313" key="2">
    <source>
        <dbReference type="Proteomes" id="UP000005945"/>
    </source>
</evidence>
<name>A8SH98_9FIRM</name>
<reference evidence="1 2" key="2">
    <citation type="submission" date="2007-09" db="EMBL/GenBank/DDBJ databases">
        <authorList>
            <person name="Fulton L."/>
            <person name="Clifton S."/>
            <person name="Fulton B."/>
            <person name="Xu J."/>
            <person name="Minx P."/>
            <person name="Pepin K.H."/>
            <person name="Johnson M."/>
            <person name="Thiruvilangam P."/>
            <person name="Bhonagiri V."/>
            <person name="Nash W.E."/>
            <person name="Mardis E.R."/>
            <person name="Wilson R.K."/>
        </authorList>
    </citation>
    <scope>NUCLEOTIDE SEQUENCE [LARGE SCALE GENOMIC DNA]</scope>
    <source>
        <strain evidence="1 2">M21/2</strain>
    </source>
</reference>
<dbReference type="NCBIfam" id="TIGR02937">
    <property type="entry name" value="sigma70-ECF"/>
    <property type="match status" value="1"/>
</dbReference>
<proteinExistence type="predicted"/>
<gene>
    <name evidence="1" type="ORF">FAEPRAM212_03297</name>
</gene>
<dbReference type="GO" id="GO:0006352">
    <property type="term" value="P:DNA-templated transcription initiation"/>
    <property type="evidence" value="ECO:0007669"/>
    <property type="project" value="InterPro"/>
</dbReference>
<dbReference type="GO" id="GO:0003700">
    <property type="term" value="F:DNA-binding transcription factor activity"/>
    <property type="evidence" value="ECO:0007669"/>
    <property type="project" value="InterPro"/>
</dbReference>
<sequence>MPGWPFSVCWAFLLPPEKLPVSKIFLEIFKKAGRIGCFRCHISGKGKIHPTSPRKGGEKMEAIPRNDGEQYRFDAFCKAVLRNEARNYHRNKKRLLDREKSFSVLSLEELGQLTSVDHYPSEEFVFSSYGCDLHIDNELVANAFAALPKQEQSILILFCVLELGDGKIGDLMGMSRSAVQRHRTKTLNELQKKLKAHLPEGG</sequence>
<protein>
    <submittedName>
        <fullName evidence="1">RNA polymerase sigma factor, sigma-70 family</fullName>
    </submittedName>
</protein>
<dbReference type="AlphaFoldDB" id="A8SH98"/>
<comment type="caution">
    <text evidence="1">The sequence shown here is derived from an EMBL/GenBank/DDBJ whole genome shotgun (WGS) entry which is preliminary data.</text>
</comment>
<accession>A8SH98</accession>
<dbReference type="InterPro" id="IPR013324">
    <property type="entry name" value="RNA_pol_sigma_r3/r4-like"/>
</dbReference>
<dbReference type="SUPFAM" id="SSF88659">
    <property type="entry name" value="Sigma3 and sigma4 domains of RNA polymerase sigma factors"/>
    <property type="match status" value="1"/>
</dbReference>
<dbReference type="Proteomes" id="UP000005945">
    <property type="component" value="Unassembled WGS sequence"/>
</dbReference>